<protein>
    <submittedName>
        <fullName evidence="1">Uncharacterized protein</fullName>
    </submittedName>
</protein>
<organism evidence="1 2">
    <name type="scientific">Rhodococcus antarcticus</name>
    <dbReference type="NCBI Taxonomy" id="2987751"/>
    <lineage>
        <taxon>Bacteria</taxon>
        <taxon>Bacillati</taxon>
        <taxon>Actinomycetota</taxon>
        <taxon>Actinomycetes</taxon>
        <taxon>Mycobacteriales</taxon>
        <taxon>Nocardiaceae</taxon>
        <taxon>Rhodococcus</taxon>
    </lineage>
</organism>
<evidence type="ECO:0000313" key="1">
    <source>
        <dbReference type="EMBL" id="UZJ23743.1"/>
    </source>
</evidence>
<gene>
    <name evidence="1" type="ORF">RHODO2019_11050</name>
</gene>
<evidence type="ECO:0000313" key="2">
    <source>
        <dbReference type="Proteomes" id="UP001164965"/>
    </source>
</evidence>
<proteinExistence type="predicted"/>
<dbReference type="EMBL" id="CP110615">
    <property type="protein sequence ID" value="UZJ23743.1"/>
    <property type="molecule type" value="Genomic_DNA"/>
</dbReference>
<dbReference type="RefSeq" id="WP_265381851.1">
    <property type="nucleotide sequence ID" value="NZ_CP110615.1"/>
</dbReference>
<reference evidence="1" key="1">
    <citation type="submission" date="2022-10" db="EMBL/GenBank/DDBJ databases">
        <title>Rhodococcus sp.75.</title>
        <authorList>
            <person name="Sun M."/>
        </authorList>
    </citation>
    <scope>NUCLEOTIDE SEQUENCE</scope>
    <source>
        <strain evidence="1">75</strain>
    </source>
</reference>
<keyword evidence="2" id="KW-1185">Reference proteome</keyword>
<name>A0ABY6NXN9_9NOCA</name>
<sequence>MIRVEFNAYDIREYHGTGFELLENGTVVIVRAERLKPTETVVTIGAGQWKTIEVVE</sequence>
<accession>A0ABY6NXN9</accession>
<dbReference type="Proteomes" id="UP001164965">
    <property type="component" value="Chromosome"/>
</dbReference>